<dbReference type="GO" id="GO:0008270">
    <property type="term" value="F:zinc ion binding"/>
    <property type="evidence" value="ECO:0007669"/>
    <property type="project" value="UniProtKB-KW"/>
</dbReference>
<feature type="region of interest" description="Disordered" evidence="5">
    <location>
        <begin position="116"/>
        <end position="188"/>
    </location>
</feature>
<dbReference type="PROSITE" id="PS50119">
    <property type="entry name" value="ZF_BBOX"/>
    <property type="match status" value="1"/>
</dbReference>
<proteinExistence type="predicted"/>
<evidence type="ECO:0000313" key="7">
    <source>
        <dbReference type="EMBL" id="KAL0319748.1"/>
    </source>
</evidence>
<accession>A0AAW2LN91</accession>
<feature type="compositionally biased region" description="Low complexity" evidence="5">
    <location>
        <begin position="144"/>
        <end position="160"/>
    </location>
</feature>
<keyword evidence="1" id="KW-0479">Metal-binding</keyword>
<comment type="caution">
    <text evidence="7">The sequence shown here is derived from an EMBL/GenBank/DDBJ whole genome shotgun (WGS) entry which is preliminary data.</text>
</comment>
<keyword evidence="2 4" id="KW-0863">Zinc-finger</keyword>
<dbReference type="SMART" id="SM00336">
    <property type="entry name" value="BBOX"/>
    <property type="match status" value="1"/>
</dbReference>
<evidence type="ECO:0000256" key="1">
    <source>
        <dbReference type="ARBA" id="ARBA00022723"/>
    </source>
</evidence>
<dbReference type="EMBL" id="JACGWJ010000024">
    <property type="protein sequence ID" value="KAL0319748.1"/>
    <property type="molecule type" value="Genomic_DNA"/>
</dbReference>
<evidence type="ECO:0000256" key="5">
    <source>
        <dbReference type="SAM" id="MobiDB-lite"/>
    </source>
</evidence>
<organism evidence="7">
    <name type="scientific">Sesamum radiatum</name>
    <name type="common">Black benniseed</name>
    <dbReference type="NCBI Taxonomy" id="300843"/>
    <lineage>
        <taxon>Eukaryota</taxon>
        <taxon>Viridiplantae</taxon>
        <taxon>Streptophyta</taxon>
        <taxon>Embryophyta</taxon>
        <taxon>Tracheophyta</taxon>
        <taxon>Spermatophyta</taxon>
        <taxon>Magnoliopsida</taxon>
        <taxon>eudicotyledons</taxon>
        <taxon>Gunneridae</taxon>
        <taxon>Pentapetalae</taxon>
        <taxon>asterids</taxon>
        <taxon>lamiids</taxon>
        <taxon>Lamiales</taxon>
        <taxon>Pedaliaceae</taxon>
        <taxon>Sesamum</taxon>
    </lineage>
</organism>
<evidence type="ECO:0000256" key="3">
    <source>
        <dbReference type="ARBA" id="ARBA00022833"/>
    </source>
</evidence>
<feature type="domain" description="B box-type" evidence="6">
    <location>
        <begin position="35"/>
        <end position="81"/>
    </location>
</feature>
<keyword evidence="3" id="KW-0862">Zinc</keyword>
<reference evidence="7" key="1">
    <citation type="submission" date="2020-06" db="EMBL/GenBank/DDBJ databases">
        <authorList>
            <person name="Li T."/>
            <person name="Hu X."/>
            <person name="Zhang T."/>
            <person name="Song X."/>
            <person name="Zhang H."/>
            <person name="Dai N."/>
            <person name="Sheng W."/>
            <person name="Hou X."/>
            <person name="Wei L."/>
        </authorList>
    </citation>
    <scope>NUCLEOTIDE SEQUENCE</scope>
    <source>
        <strain evidence="7">G02</strain>
        <tissue evidence="7">Leaf</tissue>
    </source>
</reference>
<dbReference type="AlphaFoldDB" id="A0AAW2LN91"/>
<dbReference type="InterPro" id="IPR000315">
    <property type="entry name" value="Znf_B-box"/>
</dbReference>
<evidence type="ECO:0000256" key="2">
    <source>
        <dbReference type="ARBA" id="ARBA00022771"/>
    </source>
</evidence>
<sequence>MEIFGIVSCSSPFVSLKRTQDFVSAVVKEDFTWSGEMKRCELCKERARMHCESDQASLCWDCDAKVHSANFLVARHSRNLLCHLCQSPTPWSASGPKLGPTVSVCEQCVYRRRGDESGEEEEMGEGQEVVEENQVVPWSPPPTVESSSSGEESVSGGEVAVSRKRRRIENVSSNFEPDEDQGCSSYQLNTCAPPPPDGPANEAAVAKDSSLSRTKTTPLLHKIHKTELGRVDSCGSGILDSLRRLHQEEKDSGAEMAELCMLPGPSI</sequence>
<evidence type="ECO:0000256" key="4">
    <source>
        <dbReference type="PROSITE-ProRule" id="PRU00024"/>
    </source>
</evidence>
<protein>
    <recommendedName>
        <fullName evidence="6">B box-type domain-containing protein</fullName>
    </recommendedName>
</protein>
<dbReference type="CDD" id="cd19821">
    <property type="entry name" value="Bbox1_BBX-like"/>
    <property type="match status" value="1"/>
</dbReference>
<dbReference type="InterPro" id="IPR049808">
    <property type="entry name" value="CONSTANS-like_Bbox1"/>
</dbReference>
<reference evidence="7" key="2">
    <citation type="journal article" date="2024" name="Plant">
        <title>Genomic evolution and insights into agronomic trait innovations of Sesamum species.</title>
        <authorList>
            <person name="Miao H."/>
            <person name="Wang L."/>
            <person name="Qu L."/>
            <person name="Liu H."/>
            <person name="Sun Y."/>
            <person name="Le M."/>
            <person name="Wang Q."/>
            <person name="Wei S."/>
            <person name="Zheng Y."/>
            <person name="Lin W."/>
            <person name="Duan Y."/>
            <person name="Cao H."/>
            <person name="Xiong S."/>
            <person name="Wang X."/>
            <person name="Wei L."/>
            <person name="Li C."/>
            <person name="Ma Q."/>
            <person name="Ju M."/>
            <person name="Zhao R."/>
            <person name="Li G."/>
            <person name="Mu C."/>
            <person name="Tian Q."/>
            <person name="Mei H."/>
            <person name="Zhang T."/>
            <person name="Gao T."/>
            <person name="Zhang H."/>
        </authorList>
    </citation>
    <scope>NUCLEOTIDE SEQUENCE</scope>
    <source>
        <strain evidence="7">G02</strain>
    </source>
</reference>
<evidence type="ECO:0000259" key="6">
    <source>
        <dbReference type="PROSITE" id="PS50119"/>
    </source>
</evidence>
<dbReference type="PANTHER" id="PTHR31717:SF60">
    <property type="entry name" value="B-BOX TYPE ZINC FINGER FAMILY PROTEIN"/>
    <property type="match status" value="1"/>
</dbReference>
<dbReference type="PANTHER" id="PTHR31717">
    <property type="entry name" value="ZINC FINGER PROTEIN CONSTANS-LIKE 10"/>
    <property type="match status" value="1"/>
</dbReference>
<dbReference type="Pfam" id="PF00643">
    <property type="entry name" value="zf-B_box"/>
    <property type="match status" value="1"/>
</dbReference>
<gene>
    <name evidence="7" type="ORF">Sradi_5236300</name>
</gene>
<name>A0AAW2LN91_SESRA</name>
<feature type="compositionally biased region" description="Acidic residues" evidence="5">
    <location>
        <begin position="117"/>
        <end position="131"/>
    </location>
</feature>